<feature type="transmembrane region" description="Helical" evidence="1">
    <location>
        <begin position="123"/>
        <end position="145"/>
    </location>
</feature>
<feature type="transmembrane region" description="Helical" evidence="1">
    <location>
        <begin position="55"/>
        <end position="82"/>
    </location>
</feature>
<feature type="transmembrane region" description="Helical" evidence="1">
    <location>
        <begin position="89"/>
        <end position="111"/>
    </location>
</feature>
<evidence type="ECO:0000313" key="3">
    <source>
        <dbReference type="Proteomes" id="UP000440694"/>
    </source>
</evidence>
<dbReference type="Proteomes" id="UP000440694">
    <property type="component" value="Unassembled WGS sequence"/>
</dbReference>
<evidence type="ECO:0000256" key="1">
    <source>
        <dbReference type="SAM" id="Phobius"/>
    </source>
</evidence>
<accession>A0A6I3KM00</accession>
<dbReference type="RefSeq" id="WP_154739949.1">
    <property type="nucleotide sequence ID" value="NZ_WMBQ01000002.1"/>
</dbReference>
<reference evidence="2 3" key="1">
    <citation type="submission" date="2019-11" db="EMBL/GenBank/DDBJ databases">
        <title>Identification of a novel strain.</title>
        <authorList>
            <person name="Xu Q."/>
            <person name="Wang G."/>
        </authorList>
    </citation>
    <scope>NUCLEOTIDE SEQUENCE [LARGE SCALE GENOMIC DNA]</scope>
    <source>
        <strain evidence="3">xq</strain>
    </source>
</reference>
<dbReference type="EMBL" id="WMBQ01000002">
    <property type="protein sequence ID" value="MTD95398.1"/>
    <property type="molecule type" value="Genomic_DNA"/>
</dbReference>
<evidence type="ECO:0000313" key="2">
    <source>
        <dbReference type="EMBL" id="MTD95398.1"/>
    </source>
</evidence>
<keyword evidence="3" id="KW-1185">Reference proteome</keyword>
<gene>
    <name evidence="2" type="ORF">GIW81_13750</name>
</gene>
<feature type="transmembrane region" description="Helical" evidence="1">
    <location>
        <begin position="12"/>
        <end position="35"/>
    </location>
</feature>
<protein>
    <submittedName>
        <fullName evidence="2">Uncharacterized protein</fullName>
    </submittedName>
</protein>
<keyword evidence="1" id="KW-1133">Transmembrane helix</keyword>
<keyword evidence="1" id="KW-0472">Membrane</keyword>
<name>A0A6I3KM00_9HYPH</name>
<sequence length="159" mass="16318">MARRPINEVAKVVIAAVALGPPLGGIVVMALLQFIPAMEGNFGASLPEFGKNVLSAIALAIPLSYVVGATSAILGGLALAAYIAWGGRLTWWSCVVASLIYPALLALNGWNSASGSPGTLPPVLIHAAMIAVGSVSAALLTYLLLRKTAFVRRLNARAA</sequence>
<proteinExistence type="predicted"/>
<comment type="caution">
    <text evidence="2">The sequence shown here is derived from an EMBL/GenBank/DDBJ whole genome shotgun (WGS) entry which is preliminary data.</text>
</comment>
<dbReference type="AlphaFoldDB" id="A0A6I3KM00"/>
<keyword evidence="1" id="KW-0812">Transmembrane</keyword>
<organism evidence="2 3">
    <name type="scientific">Hyphomicrobium album</name>
    <dbReference type="NCBI Taxonomy" id="2665159"/>
    <lineage>
        <taxon>Bacteria</taxon>
        <taxon>Pseudomonadati</taxon>
        <taxon>Pseudomonadota</taxon>
        <taxon>Alphaproteobacteria</taxon>
        <taxon>Hyphomicrobiales</taxon>
        <taxon>Hyphomicrobiaceae</taxon>
        <taxon>Hyphomicrobium</taxon>
    </lineage>
</organism>